<keyword evidence="1" id="KW-0378">Hydrolase</keyword>
<dbReference type="GO" id="GO:0016788">
    <property type="term" value="F:hydrolase activity, acting on ester bonds"/>
    <property type="evidence" value="ECO:0007669"/>
    <property type="project" value="InterPro"/>
</dbReference>
<dbReference type="Pfam" id="PF01026">
    <property type="entry name" value="TatD_DNase"/>
    <property type="match status" value="1"/>
</dbReference>
<sequence>MYINAHEHLSHYPTLQDGLRPDQITLANTMNEEDFLSTYSMRGDTVFVGYGIHPWEVTEETSLETIESFVKQADFIGEVGLDYLWAKDKKCYPKQREVFEHFVKLSKKHHKFLNIHTKDAEEDVLALLQKYPEATGIIHWYSGPLELVEDFLNLGYYFTISVDAGYSSLTDQLIDLVPLNRLLTETDGPGALEWVNGQIGSPDYIPVIIDYIAKRKGLSFNEVKEALYQNMVTLLKEYHLVNGPKNI</sequence>
<evidence type="ECO:0000256" key="1">
    <source>
        <dbReference type="ARBA" id="ARBA00022801"/>
    </source>
</evidence>
<dbReference type="RefSeq" id="WP_102227765.1">
    <property type="nucleotide sequence ID" value="NZ_PNFY01000017.1"/>
</dbReference>
<proteinExistence type="predicted"/>
<dbReference type="EMBL" id="PNHE01000008">
    <property type="protein sequence ID" value="PMC58668.1"/>
    <property type="molecule type" value="Genomic_DNA"/>
</dbReference>
<feature type="binding site" evidence="2">
    <location>
        <position position="78"/>
    </location>
    <ligand>
        <name>a divalent metal cation</name>
        <dbReference type="ChEBI" id="CHEBI:60240"/>
        <label>1</label>
    </ligand>
</feature>
<accession>A0A2N6SNL3</accession>
<dbReference type="CDD" id="cd01310">
    <property type="entry name" value="TatD_DNAse"/>
    <property type="match status" value="1"/>
</dbReference>
<dbReference type="OrthoDB" id="9810005at2"/>
<evidence type="ECO:0000256" key="2">
    <source>
        <dbReference type="PIRSR" id="PIRSR005902-1"/>
    </source>
</evidence>
<feature type="binding site" evidence="2">
    <location>
        <position position="187"/>
    </location>
    <ligand>
        <name>a divalent metal cation</name>
        <dbReference type="ChEBI" id="CHEBI:60240"/>
        <label>1</label>
    </ligand>
</feature>
<feature type="binding site" evidence="2">
    <location>
        <position position="8"/>
    </location>
    <ligand>
        <name>a divalent metal cation</name>
        <dbReference type="ChEBI" id="CHEBI:60240"/>
        <label>1</label>
    </ligand>
</feature>
<dbReference type="InterPro" id="IPR018228">
    <property type="entry name" value="DNase_TatD-rel_CS"/>
</dbReference>
<reference evidence="3 4" key="1">
    <citation type="submission" date="2017-09" db="EMBL/GenBank/DDBJ databases">
        <title>Bacterial strain isolated from the female urinary microbiota.</title>
        <authorList>
            <person name="Thomas-White K."/>
            <person name="Kumar N."/>
            <person name="Forster S."/>
            <person name="Putonti C."/>
            <person name="Lawley T."/>
            <person name="Wolfe A.J."/>
        </authorList>
    </citation>
    <scope>NUCLEOTIDE SEQUENCE [LARGE SCALE GENOMIC DNA]</scope>
    <source>
        <strain evidence="3 4">UMB0852</strain>
    </source>
</reference>
<dbReference type="PANTHER" id="PTHR46124:SF2">
    <property type="entry name" value="D-AMINOACYL-TRNA DEACYLASE"/>
    <property type="match status" value="1"/>
</dbReference>
<dbReference type="PIRSF" id="PIRSF005902">
    <property type="entry name" value="DNase_TatD"/>
    <property type="match status" value="1"/>
</dbReference>
<comment type="caution">
    <text evidence="3">The sequence shown here is derived from an EMBL/GenBank/DDBJ whole genome shotgun (WGS) entry which is preliminary data.</text>
</comment>
<feature type="binding site" evidence="2">
    <location>
        <position position="139"/>
    </location>
    <ligand>
        <name>a divalent metal cation</name>
        <dbReference type="ChEBI" id="CHEBI:60240"/>
        <label>2</label>
    </ligand>
</feature>
<keyword evidence="2" id="KW-0479">Metal-binding</keyword>
<name>A0A2N6SNL3_9LACT</name>
<feature type="binding site" evidence="2">
    <location>
        <position position="116"/>
    </location>
    <ligand>
        <name>a divalent metal cation</name>
        <dbReference type="ChEBI" id="CHEBI:60240"/>
        <label>2</label>
    </ligand>
</feature>
<dbReference type="GO" id="GO:0046872">
    <property type="term" value="F:metal ion binding"/>
    <property type="evidence" value="ECO:0007669"/>
    <property type="project" value="UniProtKB-KW"/>
</dbReference>
<dbReference type="PANTHER" id="PTHR46124">
    <property type="entry name" value="D-AMINOACYL-TRNA DEACYLASE"/>
    <property type="match status" value="1"/>
</dbReference>
<dbReference type="AlphaFoldDB" id="A0A2N6SNL3"/>
<keyword evidence="4" id="KW-1185">Reference proteome</keyword>
<organism evidence="3 4">
    <name type="scientific">Dolosicoccus paucivorans</name>
    <dbReference type="NCBI Taxonomy" id="84521"/>
    <lineage>
        <taxon>Bacteria</taxon>
        <taxon>Bacillati</taxon>
        <taxon>Bacillota</taxon>
        <taxon>Bacilli</taxon>
        <taxon>Lactobacillales</taxon>
        <taxon>Aerococcaceae</taxon>
        <taxon>Dolosicoccus</taxon>
    </lineage>
</organism>
<dbReference type="InterPro" id="IPR001130">
    <property type="entry name" value="TatD-like"/>
</dbReference>
<feature type="binding site" evidence="2">
    <location>
        <position position="6"/>
    </location>
    <ligand>
        <name>a divalent metal cation</name>
        <dbReference type="ChEBI" id="CHEBI:60240"/>
        <label>1</label>
    </ligand>
</feature>
<dbReference type="STRING" id="84521.SAMN04487994_102510"/>
<evidence type="ECO:0000313" key="4">
    <source>
        <dbReference type="Proteomes" id="UP000235682"/>
    </source>
</evidence>
<evidence type="ECO:0000313" key="3">
    <source>
        <dbReference type="EMBL" id="PMC58668.1"/>
    </source>
</evidence>
<gene>
    <name evidence="3" type="ORF">CJ205_03080</name>
</gene>
<dbReference type="InterPro" id="IPR032466">
    <property type="entry name" value="Metal_Hydrolase"/>
</dbReference>
<dbReference type="PROSITE" id="PS01091">
    <property type="entry name" value="TATD_3"/>
    <property type="match status" value="1"/>
</dbReference>
<dbReference type="Proteomes" id="UP000235682">
    <property type="component" value="Unassembled WGS sequence"/>
</dbReference>
<protein>
    <submittedName>
        <fullName evidence="3">Phosphoesterase</fullName>
    </submittedName>
</protein>
<dbReference type="SUPFAM" id="SSF51556">
    <property type="entry name" value="Metallo-dependent hydrolases"/>
    <property type="match status" value="1"/>
</dbReference>
<dbReference type="Gene3D" id="3.20.20.140">
    <property type="entry name" value="Metal-dependent hydrolases"/>
    <property type="match status" value="1"/>
</dbReference>